<comment type="caution">
    <text evidence="2">The sequence shown here is derived from an EMBL/GenBank/DDBJ whole genome shotgun (WGS) entry which is preliminary data.</text>
</comment>
<sequence>MVNDEVTDLRNRLRRLEAVETARDHLHAYARVLDDPDPDTVTALFAADGVLSTPSREARGVAQIREFFQGAFAADPSIKRHFVANTQVTSVEATRVRTQSQFLFTGRGQDRSVIGWGDYTATIDTAGARPMFSELRIAIDVSTDLATGWPK</sequence>
<dbReference type="Pfam" id="PF13577">
    <property type="entry name" value="SnoaL_4"/>
    <property type="match status" value="1"/>
</dbReference>
<name>A0ABS9ITP3_9ACTN</name>
<gene>
    <name evidence="2" type="ORF">L5G33_10755</name>
</gene>
<evidence type="ECO:0000313" key="2">
    <source>
        <dbReference type="EMBL" id="MCF8588938.1"/>
    </source>
</evidence>
<evidence type="ECO:0000313" key="3">
    <source>
        <dbReference type="Proteomes" id="UP001200110"/>
    </source>
</evidence>
<dbReference type="RefSeq" id="WP_236998162.1">
    <property type="nucleotide sequence ID" value="NZ_JAKKOR010000007.1"/>
</dbReference>
<dbReference type="Gene3D" id="3.10.450.50">
    <property type="match status" value="1"/>
</dbReference>
<dbReference type="InterPro" id="IPR037401">
    <property type="entry name" value="SnoaL-like"/>
</dbReference>
<reference evidence="2 3" key="1">
    <citation type="submission" date="2022-01" db="EMBL/GenBank/DDBJ databases">
        <authorList>
            <person name="Huang Y."/>
        </authorList>
    </citation>
    <scope>NUCLEOTIDE SEQUENCE [LARGE SCALE GENOMIC DNA]</scope>
    <source>
        <strain evidence="2 3">HY366</strain>
    </source>
</reference>
<dbReference type="CDD" id="cd00531">
    <property type="entry name" value="NTF2_like"/>
    <property type="match status" value="1"/>
</dbReference>
<evidence type="ECO:0000259" key="1">
    <source>
        <dbReference type="Pfam" id="PF13577"/>
    </source>
</evidence>
<keyword evidence="3" id="KW-1185">Reference proteome</keyword>
<dbReference type="SUPFAM" id="SSF54427">
    <property type="entry name" value="NTF2-like"/>
    <property type="match status" value="1"/>
</dbReference>
<accession>A0ABS9ITP3</accession>
<protein>
    <submittedName>
        <fullName evidence="2">Nuclear transport factor 2 family protein</fullName>
    </submittedName>
</protein>
<feature type="domain" description="SnoaL-like" evidence="1">
    <location>
        <begin position="14"/>
        <end position="121"/>
    </location>
</feature>
<dbReference type="InterPro" id="IPR032710">
    <property type="entry name" value="NTF2-like_dom_sf"/>
</dbReference>
<dbReference type="EMBL" id="JAKKOR010000007">
    <property type="protein sequence ID" value="MCF8588938.1"/>
    <property type="molecule type" value="Genomic_DNA"/>
</dbReference>
<proteinExistence type="predicted"/>
<dbReference type="Proteomes" id="UP001200110">
    <property type="component" value="Unassembled WGS sequence"/>
</dbReference>
<organism evidence="2 3">
    <name type="scientific">Gordonia liuliyuniae</name>
    <dbReference type="NCBI Taxonomy" id="2911517"/>
    <lineage>
        <taxon>Bacteria</taxon>
        <taxon>Bacillati</taxon>
        <taxon>Actinomycetota</taxon>
        <taxon>Actinomycetes</taxon>
        <taxon>Mycobacteriales</taxon>
        <taxon>Gordoniaceae</taxon>
        <taxon>Gordonia</taxon>
    </lineage>
</organism>